<evidence type="ECO:0000259" key="11">
    <source>
        <dbReference type="PROSITE" id="PS51198"/>
    </source>
</evidence>
<dbReference type="GO" id="GO:0003677">
    <property type="term" value="F:DNA binding"/>
    <property type="evidence" value="ECO:0007669"/>
    <property type="project" value="InterPro"/>
</dbReference>
<comment type="catalytic activity">
    <reaction evidence="7">
        <text>Couples ATP hydrolysis with the unwinding of duplex DNA by translocating in the 3'-5' direction.</text>
        <dbReference type="EC" id="5.6.2.4"/>
    </reaction>
</comment>
<organism evidence="13 14">
    <name type="scientific">Luteolibacter pohnpeiensis</name>
    <dbReference type="NCBI Taxonomy" id="454153"/>
    <lineage>
        <taxon>Bacteria</taxon>
        <taxon>Pseudomonadati</taxon>
        <taxon>Verrucomicrobiota</taxon>
        <taxon>Verrucomicrobiia</taxon>
        <taxon>Verrucomicrobiales</taxon>
        <taxon>Verrucomicrobiaceae</taxon>
        <taxon>Luteolibacter</taxon>
    </lineage>
</organism>
<dbReference type="GO" id="GO:0005829">
    <property type="term" value="C:cytosol"/>
    <property type="evidence" value="ECO:0007669"/>
    <property type="project" value="TreeGrafter"/>
</dbReference>
<feature type="domain" description="UvrD-like helicase ATP-binding" evidence="11">
    <location>
        <begin position="8"/>
        <end position="280"/>
    </location>
</feature>
<dbReference type="PANTHER" id="PTHR11070:SF64">
    <property type="entry name" value="ATP-DEPENDENT DNA HELICASE REP"/>
    <property type="match status" value="1"/>
</dbReference>
<dbReference type="SUPFAM" id="SSF52540">
    <property type="entry name" value="P-loop containing nucleoside triphosphate hydrolases"/>
    <property type="match status" value="1"/>
</dbReference>
<dbReference type="EMBL" id="JAENIJ010000016">
    <property type="protein sequence ID" value="MBK1882953.1"/>
    <property type="molecule type" value="Genomic_DNA"/>
</dbReference>
<evidence type="ECO:0000259" key="12">
    <source>
        <dbReference type="PROSITE" id="PS51217"/>
    </source>
</evidence>
<comment type="similarity">
    <text evidence="1">Belongs to the helicase family. UvrD subfamily.</text>
</comment>
<keyword evidence="14" id="KW-1185">Reference proteome</keyword>
<dbReference type="RefSeq" id="WP_200270590.1">
    <property type="nucleotide sequence ID" value="NZ_JAENIJ010000016.1"/>
</dbReference>
<dbReference type="AlphaFoldDB" id="A0A934VWL9"/>
<dbReference type="InterPro" id="IPR013986">
    <property type="entry name" value="DExx_box_DNA_helicase_dom_sf"/>
</dbReference>
<evidence type="ECO:0000256" key="4">
    <source>
        <dbReference type="ARBA" id="ARBA00022806"/>
    </source>
</evidence>
<evidence type="ECO:0000256" key="2">
    <source>
        <dbReference type="ARBA" id="ARBA00022741"/>
    </source>
</evidence>
<evidence type="ECO:0000256" key="9">
    <source>
        <dbReference type="ARBA" id="ARBA00048988"/>
    </source>
</evidence>
<dbReference type="GO" id="GO:0043138">
    <property type="term" value="F:3'-5' DNA helicase activity"/>
    <property type="evidence" value="ECO:0007669"/>
    <property type="project" value="UniProtKB-EC"/>
</dbReference>
<evidence type="ECO:0000313" key="13">
    <source>
        <dbReference type="EMBL" id="MBK1882953.1"/>
    </source>
</evidence>
<evidence type="ECO:0000256" key="10">
    <source>
        <dbReference type="PROSITE-ProRule" id="PRU00560"/>
    </source>
</evidence>
<accession>A0A934VWL9</accession>
<keyword evidence="3 10" id="KW-0378">Hydrolase</keyword>
<feature type="binding site" evidence="10">
    <location>
        <begin position="29"/>
        <end position="36"/>
    </location>
    <ligand>
        <name>ATP</name>
        <dbReference type="ChEBI" id="CHEBI:30616"/>
    </ligand>
</feature>
<dbReference type="EC" id="5.6.2.4" evidence="8"/>
<dbReference type="GO" id="GO:0000725">
    <property type="term" value="P:recombinational repair"/>
    <property type="evidence" value="ECO:0007669"/>
    <property type="project" value="TreeGrafter"/>
</dbReference>
<sequence length="667" mass="74470">MAHAFSFDSLNTAQRQAVGTLDGPVLILAGAGTGKTRTVTCRIAHMLEKKIPAEEILAVTFTNKAASEMRERIGGMVSKKAAGEMTVCTFHSLCVRILRGGIDKLGYKKNFSICSHSDQVGIMKQLLVRKGGSDEKVKPDTVLSAISGAKNKGLDPADLEDDFFATLAVAYQNELRAQNAVDFDDLLLLAEKILSEHADVREYFRHRYTRVTVDEFQDTNALQMRLLQQLVGPPYHVCVVGDDDQSIYGWRGAESANILQFERFFPDPKIIRLEENYRSTHAVLHTANSLIKHNLGRREKILRSTRKGGDPVRVVAMPGDEEEAEFIAEEILAGKSAVGRAWEDFAVLFRTNGQSRKLESALRERKIPYRMVGAQSFYDRREVRDALAYAQLLASPDADVPLLRVINAPNRGIGQTTAVLATDWSREHHESVWQALCDPEFTDTLGPKARTAVQEFVALIAGAKNRIDLNHESPAEVLDGMLKEMEYLQWIERGCKTETERVQRGEGLHNVIDSLRKHVAKGKKLQSFLDDSALASDREDDDLEKKQGATLITLHASKGLEFPIVFLVGLEEGFLPHSRSIVEGTKDEERRLLYVGITRAQDQLTLTYCSKRKKWGQETHCEASSFIGELDDEYMDHTSYDDILGAEASTEDLGNFFGSLKGLLDDI</sequence>
<protein>
    <recommendedName>
        <fullName evidence="8">DNA 3'-5' helicase</fullName>
        <ecNumber evidence="8">5.6.2.4</ecNumber>
    </recommendedName>
</protein>
<dbReference type="InterPro" id="IPR027417">
    <property type="entry name" value="P-loop_NTPase"/>
</dbReference>
<keyword evidence="6" id="KW-0413">Isomerase</keyword>
<keyword evidence="5 10" id="KW-0067">ATP-binding</keyword>
<keyword evidence="4 10" id="KW-0347">Helicase</keyword>
<keyword evidence="2 10" id="KW-0547">Nucleotide-binding</keyword>
<dbReference type="PROSITE" id="PS51217">
    <property type="entry name" value="UVRD_HELICASE_CTER"/>
    <property type="match status" value="1"/>
</dbReference>
<name>A0A934VWL9_9BACT</name>
<dbReference type="GO" id="GO:0005524">
    <property type="term" value="F:ATP binding"/>
    <property type="evidence" value="ECO:0007669"/>
    <property type="project" value="UniProtKB-UniRule"/>
</dbReference>
<dbReference type="InterPro" id="IPR014016">
    <property type="entry name" value="UvrD-like_ATP-bd"/>
</dbReference>
<dbReference type="PROSITE" id="PS51198">
    <property type="entry name" value="UVRD_HELICASE_ATP_BIND"/>
    <property type="match status" value="1"/>
</dbReference>
<evidence type="ECO:0000313" key="14">
    <source>
        <dbReference type="Proteomes" id="UP000603141"/>
    </source>
</evidence>
<evidence type="ECO:0000256" key="1">
    <source>
        <dbReference type="ARBA" id="ARBA00009922"/>
    </source>
</evidence>
<gene>
    <name evidence="13" type="ORF">JIN85_11040</name>
</gene>
<comment type="caution">
    <text evidence="13">The sequence shown here is derived from an EMBL/GenBank/DDBJ whole genome shotgun (WGS) entry which is preliminary data.</text>
</comment>
<dbReference type="GO" id="GO:0016787">
    <property type="term" value="F:hydrolase activity"/>
    <property type="evidence" value="ECO:0007669"/>
    <property type="project" value="UniProtKB-UniRule"/>
</dbReference>
<dbReference type="InterPro" id="IPR000212">
    <property type="entry name" value="DNA_helicase_UvrD/REP"/>
</dbReference>
<reference evidence="13" key="1">
    <citation type="submission" date="2021-01" db="EMBL/GenBank/DDBJ databases">
        <title>Modified the classification status of verrucomicrobia.</title>
        <authorList>
            <person name="Feng X."/>
        </authorList>
    </citation>
    <scope>NUCLEOTIDE SEQUENCE</scope>
    <source>
        <strain evidence="13">KCTC 22041</strain>
    </source>
</reference>
<evidence type="ECO:0000256" key="8">
    <source>
        <dbReference type="ARBA" id="ARBA00034808"/>
    </source>
</evidence>
<dbReference type="Gene3D" id="1.10.10.160">
    <property type="match status" value="1"/>
</dbReference>
<proteinExistence type="inferred from homology"/>
<dbReference type="Proteomes" id="UP000603141">
    <property type="component" value="Unassembled WGS sequence"/>
</dbReference>
<evidence type="ECO:0000256" key="3">
    <source>
        <dbReference type="ARBA" id="ARBA00022801"/>
    </source>
</evidence>
<evidence type="ECO:0000256" key="5">
    <source>
        <dbReference type="ARBA" id="ARBA00022840"/>
    </source>
</evidence>
<dbReference type="InterPro" id="IPR014017">
    <property type="entry name" value="DNA_helicase_UvrD-like_C"/>
</dbReference>
<evidence type="ECO:0000256" key="7">
    <source>
        <dbReference type="ARBA" id="ARBA00034617"/>
    </source>
</evidence>
<comment type="catalytic activity">
    <reaction evidence="9">
        <text>ATP + H2O = ADP + phosphate + H(+)</text>
        <dbReference type="Rhea" id="RHEA:13065"/>
        <dbReference type="ChEBI" id="CHEBI:15377"/>
        <dbReference type="ChEBI" id="CHEBI:15378"/>
        <dbReference type="ChEBI" id="CHEBI:30616"/>
        <dbReference type="ChEBI" id="CHEBI:43474"/>
        <dbReference type="ChEBI" id="CHEBI:456216"/>
        <dbReference type="EC" id="5.6.2.4"/>
    </reaction>
</comment>
<dbReference type="Pfam" id="PF00580">
    <property type="entry name" value="UvrD-helicase"/>
    <property type="match status" value="1"/>
</dbReference>
<dbReference type="PANTHER" id="PTHR11070">
    <property type="entry name" value="UVRD / RECB / PCRA DNA HELICASE FAMILY MEMBER"/>
    <property type="match status" value="1"/>
</dbReference>
<dbReference type="Pfam" id="PF13361">
    <property type="entry name" value="UvrD_C"/>
    <property type="match status" value="1"/>
</dbReference>
<dbReference type="Gene3D" id="3.40.50.300">
    <property type="entry name" value="P-loop containing nucleotide triphosphate hydrolases"/>
    <property type="match status" value="2"/>
</dbReference>
<feature type="domain" description="UvrD-like helicase C-terminal" evidence="12">
    <location>
        <begin position="281"/>
        <end position="559"/>
    </location>
</feature>
<dbReference type="CDD" id="cd17932">
    <property type="entry name" value="DEXQc_UvrD"/>
    <property type="match status" value="1"/>
</dbReference>
<dbReference type="Gene3D" id="1.10.486.10">
    <property type="entry name" value="PCRA, domain 4"/>
    <property type="match status" value="1"/>
</dbReference>
<dbReference type="CDD" id="cd18807">
    <property type="entry name" value="SF1_C_UvrD"/>
    <property type="match status" value="1"/>
</dbReference>
<evidence type="ECO:0000256" key="6">
    <source>
        <dbReference type="ARBA" id="ARBA00023235"/>
    </source>
</evidence>